<organism evidence="4 5">
    <name type="scientific">Arcobacter roscoffensis</name>
    <dbReference type="NCBI Taxonomy" id="2961520"/>
    <lineage>
        <taxon>Bacteria</taxon>
        <taxon>Pseudomonadati</taxon>
        <taxon>Campylobacterota</taxon>
        <taxon>Epsilonproteobacteria</taxon>
        <taxon>Campylobacterales</taxon>
        <taxon>Arcobacteraceae</taxon>
        <taxon>Arcobacter</taxon>
    </lineage>
</organism>
<dbReference type="CDD" id="cd17536">
    <property type="entry name" value="REC_YesN-like"/>
    <property type="match status" value="1"/>
</dbReference>
<dbReference type="PROSITE" id="PS50110">
    <property type="entry name" value="RESPONSE_REGULATORY"/>
    <property type="match status" value="1"/>
</dbReference>
<evidence type="ECO:0000313" key="5">
    <source>
        <dbReference type="Proteomes" id="UP001060012"/>
    </source>
</evidence>
<keyword evidence="5" id="KW-1185">Reference proteome</keyword>
<evidence type="ECO:0000259" key="3">
    <source>
        <dbReference type="PROSITE" id="PS50110"/>
    </source>
</evidence>
<dbReference type="RefSeq" id="WP_254576640.1">
    <property type="nucleotide sequence ID" value="NZ_CP100595.1"/>
</dbReference>
<dbReference type="NCBIfam" id="TIGR00229">
    <property type="entry name" value="sensory_box"/>
    <property type="match status" value="1"/>
</dbReference>
<evidence type="ECO:0000313" key="4">
    <source>
        <dbReference type="EMBL" id="UTJ06461.1"/>
    </source>
</evidence>
<dbReference type="PANTHER" id="PTHR43228">
    <property type="entry name" value="TWO-COMPONENT RESPONSE REGULATOR"/>
    <property type="match status" value="1"/>
</dbReference>
<evidence type="ECO:0000256" key="1">
    <source>
        <dbReference type="PROSITE-ProRule" id="PRU00169"/>
    </source>
</evidence>
<dbReference type="Gene3D" id="3.40.50.2300">
    <property type="match status" value="1"/>
</dbReference>
<dbReference type="InterPro" id="IPR035965">
    <property type="entry name" value="PAS-like_dom_sf"/>
</dbReference>
<gene>
    <name evidence="4" type="ORF">NJU99_14640</name>
</gene>
<reference evidence="4" key="1">
    <citation type="submission" date="2022-07" db="EMBL/GenBank/DDBJ databases">
        <title>Arcobacter roscoffensis sp. nov., a marine bacterium isolated from coastal seawater collected from Roscoff, France.</title>
        <authorList>
            <person name="Pascual J."/>
            <person name="Lepeaux C."/>
            <person name="Methner A."/>
            <person name="Overmann J."/>
        </authorList>
    </citation>
    <scope>NUCLEOTIDE SEQUENCE</scope>
    <source>
        <strain evidence="4">ARW1-2F2</strain>
    </source>
</reference>
<name>A0ABY5E6S5_9BACT</name>
<dbReference type="Gene3D" id="3.30.450.20">
    <property type="entry name" value="PAS domain"/>
    <property type="match status" value="1"/>
</dbReference>
<proteinExistence type="predicted"/>
<dbReference type="Proteomes" id="UP001060012">
    <property type="component" value="Chromosome"/>
</dbReference>
<keyword evidence="1" id="KW-0597">Phosphoprotein</keyword>
<accession>A0ABY5E6S5</accession>
<dbReference type="SMART" id="SM00448">
    <property type="entry name" value="REC"/>
    <property type="match status" value="1"/>
</dbReference>
<dbReference type="Pfam" id="PF00072">
    <property type="entry name" value="Response_reg"/>
    <property type="match status" value="1"/>
</dbReference>
<dbReference type="InterPro" id="IPR000014">
    <property type="entry name" value="PAS"/>
</dbReference>
<dbReference type="EMBL" id="CP100595">
    <property type="protein sequence ID" value="UTJ06461.1"/>
    <property type="molecule type" value="Genomic_DNA"/>
</dbReference>
<feature type="coiled-coil region" evidence="2">
    <location>
        <begin position="276"/>
        <end position="406"/>
    </location>
</feature>
<dbReference type="InterPro" id="IPR052048">
    <property type="entry name" value="ST_Response_Regulator"/>
</dbReference>
<sequence length="418" mass="48905">MKRVDFFKLLTVIYVEDDTSVREYTSEAIKDLFKELYTAKNGQEAIEIYDSLVEKKQRVDVIISDINMPKLNGIELLKEIRTKNEDLPFIFTTAFTEEKYLLEAITHNATEYILKPIDIRNLIDKIYKASHSFHQQDTIIKQKKELEKYLNAIDNVAIVSKTDTKGKIKFANDIFCKMAQYSIDELYGKPHNIVRHPDMPKAAFENLWKTIKSGETWQGKVKNRAKDGSAYYVNATIIPIFDDFGDEIIEYVGIRFLTTNDELEKREFKKKVLQNIQETKKQHLSSQKRIKLLEEQLTTYTNIDLSSLNKDIFDLKQKCDSQNIQLNYYEDELKNLKDKNSNITTTANTKVKKASVIAINLKNENTKLQEENKILKKEIEMKKKVLIDLEQRLTQKNKYIEDLKDVINFKEKELGEVN</sequence>
<feature type="domain" description="Response regulatory" evidence="3">
    <location>
        <begin position="11"/>
        <end position="130"/>
    </location>
</feature>
<dbReference type="InterPro" id="IPR001789">
    <property type="entry name" value="Sig_transdc_resp-reg_receiver"/>
</dbReference>
<keyword evidence="2" id="KW-0175">Coiled coil</keyword>
<dbReference type="PANTHER" id="PTHR43228:SF1">
    <property type="entry name" value="TWO-COMPONENT RESPONSE REGULATOR ARR22"/>
    <property type="match status" value="1"/>
</dbReference>
<evidence type="ECO:0000256" key="2">
    <source>
        <dbReference type="SAM" id="Coils"/>
    </source>
</evidence>
<dbReference type="InterPro" id="IPR011006">
    <property type="entry name" value="CheY-like_superfamily"/>
</dbReference>
<dbReference type="InterPro" id="IPR013655">
    <property type="entry name" value="PAS_fold_3"/>
</dbReference>
<dbReference type="Pfam" id="PF08447">
    <property type="entry name" value="PAS_3"/>
    <property type="match status" value="1"/>
</dbReference>
<protein>
    <submittedName>
        <fullName evidence="4">Response regulator</fullName>
    </submittedName>
</protein>
<dbReference type="SUPFAM" id="SSF52172">
    <property type="entry name" value="CheY-like"/>
    <property type="match status" value="1"/>
</dbReference>
<dbReference type="CDD" id="cd00130">
    <property type="entry name" value="PAS"/>
    <property type="match status" value="1"/>
</dbReference>
<dbReference type="SUPFAM" id="SSF55785">
    <property type="entry name" value="PYP-like sensor domain (PAS domain)"/>
    <property type="match status" value="1"/>
</dbReference>
<feature type="modified residue" description="4-aspartylphosphate" evidence="1">
    <location>
        <position position="65"/>
    </location>
</feature>